<gene>
    <name evidence="1" type="ORF">R1sor_012838</name>
</gene>
<proteinExistence type="predicted"/>
<protein>
    <submittedName>
        <fullName evidence="1">Uncharacterized protein</fullName>
    </submittedName>
</protein>
<sequence length="142" mass="15693">MYSTRISLSWRHQTCQQPSCVVDSHRLDLDLRPPVFHEDITIVEAPNLPTAITRGGQHDGCPPVRIQLKIEPPPPSAAAPPDVLLHLDLEVKAVLGPNLIGVSPDIDNPGPEKTCTTRLSQFQKFQLESKGKLVNLIRQLVN</sequence>
<reference evidence="1 2" key="1">
    <citation type="submission" date="2024-09" db="EMBL/GenBank/DDBJ databases">
        <title>Chromosome-scale assembly of Riccia sorocarpa.</title>
        <authorList>
            <person name="Paukszto L."/>
        </authorList>
    </citation>
    <scope>NUCLEOTIDE SEQUENCE [LARGE SCALE GENOMIC DNA]</scope>
    <source>
        <strain evidence="1">LP-2024</strain>
        <tissue evidence="1">Aerial parts of the thallus</tissue>
    </source>
</reference>
<dbReference type="AlphaFoldDB" id="A0ABD3I4V6"/>
<comment type="caution">
    <text evidence="1">The sequence shown here is derived from an EMBL/GenBank/DDBJ whole genome shotgun (WGS) entry which is preliminary data.</text>
</comment>
<name>A0ABD3I4V6_9MARC</name>
<accession>A0ABD3I4V6</accession>
<keyword evidence="2" id="KW-1185">Reference proteome</keyword>
<evidence type="ECO:0000313" key="1">
    <source>
        <dbReference type="EMBL" id="KAL3698762.1"/>
    </source>
</evidence>
<evidence type="ECO:0000313" key="2">
    <source>
        <dbReference type="Proteomes" id="UP001633002"/>
    </source>
</evidence>
<organism evidence="1 2">
    <name type="scientific">Riccia sorocarpa</name>
    <dbReference type="NCBI Taxonomy" id="122646"/>
    <lineage>
        <taxon>Eukaryota</taxon>
        <taxon>Viridiplantae</taxon>
        <taxon>Streptophyta</taxon>
        <taxon>Embryophyta</taxon>
        <taxon>Marchantiophyta</taxon>
        <taxon>Marchantiopsida</taxon>
        <taxon>Marchantiidae</taxon>
        <taxon>Marchantiales</taxon>
        <taxon>Ricciaceae</taxon>
        <taxon>Riccia</taxon>
    </lineage>
</organism>
<dbReference type="EMBL" id="JBJQOH010000002">
    <property type="protein sequence ID" value="KAL3698762.1"/>
    <property type="molecule type" value="Genomic_DNA"/>
</dbReference>
<dbReference type="Proteomes" id="UP001633002">
    <property type="component" value="Unassembled WGS sequence"/>
</dbReference>